<dbReference type="Pfam" id="PF21981">
    <property type="entry name" value="RecX_HTH3"/>
    <property type="match status" value="1"/>
</dbReference>
<reference evidence="8 9" key="1">
    <citation type="journal article" date="2015" name="Nature">
        <title>rRNA introns, odd ribosomes, and small enigmatic genomes across a large radiation of phyla.</title>
        <authorList>
            <person name="Brown C.T."/>
            <person name="Hug L.A."/>
            <person name="Thomas B.C."/>
            <person name="Sharon I."/>
            <person name="Castelle C.J."/>
            <person name="Singh A."/>
            <person name="Wilkins M.J."/>
            <person name="Williams K.H."/>
            <person name="Banfield J.F."/>
        </authorList>
    </citation>
    <scope>NUCLEOTIDE SEQUENCE [LARGE SCALE GENOMIC DNA]</scope>
</reference>
<keyword evidence="4 5" id="KW-0963">Cytoplasm</keyword>
<organism evidence="8 9">
    <name type="scientific">Candidatus Woesebacteria bacterium GW2011_GWE1_45_18</name>
    <dbReference type="NCBI Taxonomy" id="1618598"/>
    <lineage>
        <taxon>Bacteria</taxon>
        <taxon>Candidatus Woeseibacteriota</taxon>
    </lineage>
</organism>
<evidence type="ECO:0000259" key="7">
    <source>
        <dbReference type="Pfam" id="PF21981"/>
    </source>
</evidence>
<dbReference type="InterPro" id="IPR053924">
    <property type="entry name" value="RecX_HTH_2nd"/>
</dbReference>
<dbReference type="AlphaFoldDB" id="A0A0G1M6J6"/>
<dbReference type="GO" id="GO:0005737">
    <property type="term" value="C:cytoplasm"/>
    <property type="evidence" value="ECO:0007669"/>
    <property type="project" value="UniProtKB-SubCell"/>
</dbReference>
<dbReference type="PANTHER" id="PTHR33602">
    <property type="entry name" value="REGULATORY PROTEIN RECX FAMILY PROTEIN"/>
    <property type="match status" value="1"/>
</dbReference>
<gene>
    <name evidence="5" type="primary">recX</name>
    <name evidence="8" type="ORF">UX03_C0008G0018</name>
</gene>
<evidence type="ECO:0000256" key="4">
    <source>
        <dbReference type="ARBA" id="ARBA00022490"/>
    </source>
</evidence>
<name>A0A0G1M6J6_9BACT</name>
<evidence type="ECO:0000256" key="2">
    <source>
        <dbReference type="ARBA" id="ARBA00009695"/>
    </source>
</evidence>
<dbReference type="Gene3D" id="1.10.10.10">
    <property type="entry name" value="Winged helix-like DNA-binding domain superfamily/Winged helix DNA-binding domain"/>
    <property type="match status" value="3"/>
</dbReference>
<dbReference type="InterPro" id="IPR003783">
    <property type="entry name" value="Regulatory_RecX"/>
</dbReference>
<feature type="domain" description="RecX third three-helical" evidence="7">
    <location>
        <begin position="154"/>
        <end position="200"/>
    </location>
</feature>
<evidence type="ECO:0000313" key="9">
    <source>
        <dbReference type="Proteomes" id="UP000034086"/>
    </source>
</evidence>
<dbReference type="HAMAP" id="MF_01114">
    <property type="entry name" value="RecX"/>
    <property type="match status" value="1"/>
</dbReference>
<evidence type="ECO:0000256" key="3">
    <source>
        <dbReference type="ARBA" id="ARBA00018111"/>
    </source>
</evidence>
<comment type="similarity">
    <text evidence="2 5">Belongs to the RecX family.</text>
</comment>
<dbReference type="InterPro" id="IPR053925">
    <property type="entry name" value="RecX_HTH_3rd"/>
</dbReference>
<proteinExistence type="inferred from homology"/>
<protein>
    <recommendedName>
        <fullName evidence="3 5">Regulatory protein RecX</fullName>
    </recommendedName>
</protein>
<dbReference type="EMBL" id="LCKQ01000008">
    <property type="protein sequence ID" value="KKU03919.1"/>
    <property type="molecule type" value="Genomic_DNA"/>
</dbReference>
<evidence type="ECO:0000256" key="5">
    <source>
        <dbReference type="HAMAP-Rule" id="MF_01114"/>
    </source>
</evidence>
<feature type="domain" description="RecX second three-helical" evidence="6">
    <location>
        <begin position="107"/>
        <end position="148"/>
    </location>
</feature>
<comment type="subcellular location">
    <subcellularLocation>
        <location evidence="1 5">Cytoplasm</location>
    </subcellularLocation>
</comment>
<comment type="function">
    <text evidence="5">Modulates RecA activity.</text>
</comment>
<evidence type="ECO:0000256" key="1">
    <source>
        <dbReference type="ARBA" id="ARBA00004496"/>
    </source>
</evidence>
<dbReference type="GO" id="GO:0006282">
    <property type="term" value="P:regulation of DNA repair"/>
    <property type="evidence" value="ECO:0007669"/>
    <property type="project" value="UniProtKB-UniRule"/>
</dbReference>
<sequence length="203" mass="24246">MPIITSIKPQKNRKRVNVYLDDKFGFGLDLENFVTLGLRVERELSDKEVEEIVKKAEFQKTLDKLLRFATLRPRSEKEIRDWLKRKKIYESLHKELFNRLNRLDLIDDEKFAQWWVEQRSSFRPRGKRALEMELRMKGIKKEVIGQVLANTKLDEEKVAGELLSKKSYQWRLLPKREARAKMGAFLARKGFNWEIIEKVLGKR</sequence>
<dbReference type="Pfam" id="PF02631">
    <property type="entry name" value="RecX_HTH2"/>
    <property type="match status" value="1"/>
</dbReference>
<dbReference type="Proteomes" id="UP000034086">
    <property type="component" value="Unassembled WGS sequence"/>
</dbReference>
<evidence type="ECO:0000259" key="6">
    <source>
        <dbReference type="Pfam" id="PF02631"/>
    </source>
</evidence>
<dbReference type="PANTHER" id="PTHR33602:SF1">
    <property type="entry name" value="REGULATORY PROTEIN RECX FAMILY PROTEIN"/>
    <property type="match status" value="1"/>
</dbReference>
<dbReference type="InterPro" id="IPR036388">
    <property type="entry name" value="WH-like_DNA-bd_sf"/>
</dbReference>
<evidence type="ECO:0000313" key="8">
    <source>
        <dbReference type="EMBL" id="KKU03919.1"/>
    </source>
</evidence>
<comment type="caution">
    <text evidence="8">The sequence shown here is derived from an EMBL/GenBank/DDBJ whole genome shotgun (WGS) entry which is preliminary data.</text>
</comment>
<accession>A0A0G1M6J6</accession>